<dbReference type="AlphaFoldDB" id="A0A0N4W7I1"/>
<name>A0A0N4W7I1_HAEPC</name>
<accession>A0A0N4W7I1</accession>
<evidence type="ECO:0000313" key="2">
    <source>
        <dbReference type="Proteomes" id="UP000268014"/>
    </source>
</evidence>
<organism evidence="3">
    <name type="scientific">Haemonchus placei</name>
    <name type="common">Barber's pole worm</name>
    <dbReference type="NCBI Taxonomy" id="6290"/>
    <lineage>
        <taxon>Eukaryota</taxon>
        <taxon>Metazoa</taxon>
        <taxon>Ecdysozoa</taxon>
        <taxon>Nematoda</taxon>
        <taxon>Chromadorea</taxon>
        <taxon>Rhabditida</taxon>
        <taxon>Rhabditina</taxon>
        <taxon>Rhabditomorpha</taxon>
        <taxon>Strongyloidea</taxon>
        <taxon>Trichostrongylidae</taxon>
        <taxon>Haemonchus</taxon>
    </lineage>
</organism>
<proteinExistence type="predicted"/>
<sequence>MRYNRTKINNMYVYMTNSEVVCFGLWNEDNSDYGLTTYLCKAVGLMQITVVDRFEPKPNLHIMSMIASVERKMLERTILSVVIVF</sequence>
<evidence type="ECO:0000313" key="3">
    <source>
        <dbReference type="WBParaSite" id="HPLM_0000609001-mRNA-1"/>
    </source>
</evidence>
<reference evidence="3" key="1">
    <citation type="submission" date="2017-02" db="UniProtKB">
        <authorList>
            <consortium name="WormBaseParasite"/>
        </authorList>
    </citation>
    <scope>IDENTIFICATION</scope>
</reference>
<reference evidence="1 2" key="2">
    <citation type="submission" date="2018-11" db="EMBL/GenBank/DDBJ databases">
        <authorList>
            <consortium name="Pathogen Informatics"/>
        </authorList>
    </citation>
    <scope>NUCLEOTIDE SEQUENCE [LARGE SCALE GENOMIC DNA]</scope>
    <source>
        <strain evidence="1 2">MHpl1</strain>
    </source>
</reference>
<gene>
    <name evidence="1" type="ORF">HPLM_LOCUS6082</name>
</gene>
<evidence type="ECO:0000313" key="1">
    <source>
        <dbReference type="EMBL" id="VDO27934.1"/>
    </source>
</evidence>
<dbReference type="EMBL" id="UZAF01016435">
    <property type="protein sequence ID" value="VDO27934.1"/>
    <property type="molecule type" value="Genomic_DNA"/>
</dbReference>
<keyword evidence="2" id="KW-1185">Reference proteome</keyword>
<dbReference type="WBParaSite" id="HPLM_0000609001-mRNA-1">
    <property type="protein sequence ID" value="HPLM_0000609001-mRNA-1"/>
    <property type="gene ID" value="HPLM_0000609001"/>
</dbReference>
<dbReference type="Proteomes" id="UP000268014">
    <property type="component" value="Unassembled WGS sequence"/>
</dbReference>
<protein>
    <submittedName>
        <fullName evidence="3">CPSF_A domain-containing protein</fullName>
    </submittedName>
</protein>